<feature type="domain" description="EamA" evidence="2">
    <location>
        <begin position="151"/>
        <end position="281"/>
    </location>
</feature>
<feature type="transmembrane region" description="Helical" evidence="1">
    <location>
        <begin position="101"/>
        <end position="117"/>
    </location>
</feature>
<evidence type="ECO:0000313" key="3">
    <source>
        <dbReference type="EMBL" id="MCI0754354.1"/>
    </source>
</evidence>
<comment type="caution">
    <text evidence="3">The sequence shown here is derived from an EMBL/GenBank/DDBJ whole genome shotgun (WGS) entry which is preliminary data.</text>
</comment>
<dbReference type="PANTHER" id="PTHR22911:SF103">
    <property type="entry name" value="BLR2811 PROTEIN"/>
    <property type="match status" value="1"/>
</dbReference>
<feature type="transmembrane region" description="Helical" evidence="1">
    <location>
        <begin position="148"/>
        <end position="169"/>
    </location>
</feature>
<keyword evidence="1" id="KW-0472">Membrane</keyword>
<reference evidence="3 4" key="1">
    <citation type="submission" date="2022-03" db="EMBL/GenBank/DDBJ databases">
        <title>Complete genome analysis of Roseomonas KG 17.1 : a prolific producer of plant growth promoters.</title>
        <authorList>
            <person name="Saadouli I."/>
            <person name="Najjari A."/>
            <person name="Mosbah A."/>
            <person name="Ouzari H.I."/>
        </authorList>
    </citation>
    <scope>NUCLEOTIDE SEQUENCE [LARGE SCALE GENOMIC DNA]</scope>
    <source>
        <strain evidence="3 4">KG17-1</strain>
    </source>
</reference>
<feature type="domain" description="EamA" evidence="2">
    <location>
        <begin position="6"/>
        <end position="138"/>
    </location>
</feature>
<dbReference type="EMBL" id="JALBUU010000004">
    <property type="protein sequence ID" value="MCI0754354.1"/>
    <property type="molecule type" value="Genomic_DNA"/>
</dbReference>
<dbReference type="RefSeq" id="WP_120006029.1">
    <property type="nucleotide sequence ID" value="NZ_JALBUU010000004.1"/>
</dbReference>
<keyword evidence="1" id="KW-1133">Transmembrane helix</keyword>
<feature type="transmembrane region" description="Helical" evidence="1">
    <location>
        <begin position="68"/>
        <end position="89"/>
    </location>
</feature>
<feature type="transmembrane region" description="Helical" evidence="1">
    <location>
        <begin position="181"/>
        <end position="202"/>
    </location>
</feature>
<dbReference type="InterPro" id="IPR000620">
    <property type="entry name" value="EamA_dom"/>
</dbReference>
<feature type="transmembrane region" description="Helical" evidence="1">
    <location>
        <begin position="39"/>
        <end position="56"/>
    </location>
</feature>
<evidence type="ECO:0000313" key="4">
    <source>
        <dbReference type="Proteomes" id="UP001201985"/>
    </source>
</evidence>
<dbReference type="PANTHER" id="PTHR22911">
    <property type="entry name" value="ACYL-MALONYL CONDENSING ENZYME-RELATED"/>
    <property type="match status" value="1"/>
</dbReference>
<organism evidence="3 4">
    <name type="scientific">Teichococcus vastitatis</name>
    <dbReference type="NCBI Taxonomy" id="2307076"/>
    <lineage>
        <taxon>Bacteria</taxon>
        <taxon>Pseudomonadati</taxon>
        <taxon>Pseudomonadota</taxon>
        <taxon>Alphaproteobacteria</taxon>
        <taxon>Acetobacterales</taxon>
        <taxon>Roseomonadaceae</taxon>
        <taxon>Roseomonas</taxon>
    </lineage>
</organism>
<evidence type="ECO:0000256" key="1">
    <source>
        <dbReference type="SAM" id="Phobius"/>
    </source>
</evidence>
<feature type="transmembrane region" description="Helical" evidence="1">
    <location>
        <begin position="239"/>
        <end position="260"/>
    </location>
</feature>
<dbReference type="InterPro" id="IPR037185">
    <property type="entry name" value="EmrE-like"/>
</dbReference>
<dbReference type="Gene3D" id="1.10.3730.20">
    <property type="match status" value="2"/>
</dbReference>
<sequence length="297" mass="31636">MSATLIGIALQLVAIALFVAMDTIVKVLTASFPVPQLMFARFAVHVMLVALLLRLFTGRLPWRSRAPWLQAVRSLCLCCANLLFSLALARVSLSDATTVNFASPLFTVAMASLWLGESVGARRWLGVGIGLVGVAVALRPPFLTGGEAPHWAIMLPLGTAFFYAVYQILTRRLARVDEPNTTILHTGIAAALATALAQPFVWQAPASGWGWAGLLVIGALGAIGHGFLVLAFARAPASVLAPMTYSQLIWAMLASFLVFGHAPDRFTWIGAAIITLGGVLVALPQRQRGNGNLVERG</sequence>
<evidence type="ECO:0000259" key="2">
    <source>
        <dbReference type="Pfam" id="PF00892"/>
    </source>
</evidence>
<dbReference type="Proteomes" id="UP001201985">
    <property type="component" value="Unassembled WGS sequence"/>
</dbReference>
<dbReference type="Pfam" id="PF00892">
    <property type="entry name" value="EamA"/>
    <property type="match status" value="2"/>
</dbReference>
<gene>
    <name evidence="3" type="ORF">MON41_11370</name>
</gene>
<keyword evidence="4" id="KW-1185">Reference proteome</keyword>
<feature type="transmembrane region" description="Helical" evidence="1">
    <location>
        <begin position="124"/>
        <end position="142"/>
    </location>
</feature>
<keyword evidence="1" id="KW-0812">Transmembrane</keyword>
<feature type="transmembrane region" description="Helical" evidence="1">
    <location>
        <begin position="266"/>
        <end position="283"/>
    </location>
</feature>
<accession>A0ABS9W4Y2</accession>
<dbReference type="SUPFAM" id="SSF103481">
    <property type="entry name" value="Multidrug resistance efflux transporter EmrE"/>
    <property type="match status" value="2"/>
</dbReference>
<protein>
    <submittedName>
        <fullName evidence="3">DMT family transporter</fullName>
    </submittedName>
</protein>
<name>A0ABS9W4Y2_9PROT</name>
<feature type="transmembrane region" description="Helical" evidence="1">
    <location>
        <begin position="208"/>
        <end position="232"/>
    </location>
</feature>
<proteinExistence type="predicted"/>